<dbReference type="GO" id="GO:0004076">
    <property type="term" value="F:biotin synthase activity"/>
    <property type="evidence" value="ECO:0007669"/>
    <property type="project" value="UniProtKB-UniRule"/>
</dbReference>
<evidence type="ECO:0000256" key="9">
    <source>
        <dbReference type="ARBA" id="ARBA00022756"/>
    </source>
</evidence>
<comment type="cofactor">
    <cofactor evidence="13">
        <name>[2Fe-2S] cluster</name>
        <dbReference type="ChEBI" id="CHEBI:190135"/>
    </cofactor>
    <text evidence="13">Binds 1 [2Fe-2S] cluster. The cluster is coordinated with 3 cysteines and 1 arginine.</text>
</comment>
<evidence type="ECO:0000256" key="14">
    <source>
        <dbReference type="PIRSR" id="PIRSR001619-1"/>
    </source>
</evidence>
<dbReference type="PROSITE" id="PS51918">
    <property type="entry name" value="RADICAL_SAM"/>
    <property type="match status" value="1"/>
</dbReference>
<dbReference type="InterPro" id="IPR002684">
    <property type="entry name" value="Biotin_synth/BioAB"/>
</dbReference>
<gene>
    <name evidence="13 16" type="primary">bioB</name>
    <name evidence="16" type="ORF">FXF49_00025</name>
</gene>
<dbReference type="Pfam" id="PF06968">
    <property type="entry name" value="BATS"/>
    <property type="match status" value="1"/>
</dbReference>
<dbReference type="SFLD" id="SFLDG01278">
    <property type="entry name" value="biotin_synthase_like"/>
    <property type="match status" value="1"/>
</dbReference>
<dbReference type="InterPro" id="IPR058240">
    <property type="entry name" value="rSAM_sf"/>
</dbReference>
<dbReference type="Gene3D" id="3.20.20.70">
    <property type="entry name" value="Aldolase class I"/>
    <property type="match status" value="1"/>
</dbReference>
<dbReference type="GO" id="GO:0009102">
    <property type="term" value="P:biotin biosynthetic process"/>
    <property type="evidence" value="ECO:0007669"/>
    <property type="project" value="UniProtKB-UniRule"/>
</dbReference>
<dbReference type="SMART" id="SM00729">
    <property type="entry name" value="Elp3"/>
    <property type="match status" value="1"/>
</dbReference>
<evidence type="ECO:0000259" key="15">
    <source>
        <dbReference type="PROSITE" id="PS51918"/>
    </source>
</evidence>
<comment type="cofactor">
    <cofactor evidence="14">
        <name>[2Fe-2S] cluster</name>
        <dbReference type="ChEBI" id="CHEBI:190135"/>
    </cofactor>
    <text evidence="14">Binds 1 [2Fe-2S] cluster. The cluster is coordinated with 3 cysteines and 1 arginine.</text>
</comment>
<dbReference type="CDD" id="cd01335">
    <property type="entry name" value="Radical_SAM"/>
    <property type="match status" value="1"/>
</dbReference>
<sequence>MNQFEILADHIINNRRPDEKEFLSILRTENLEDLLKASFELRKHFFDNTVHLCSILNTKSGMCSEDCKFCAQSKHYNADIEKYPFVHETKIKDFIKNNENNDLHRLSFVTSGKKLVNREIKKLAALVSNSFTSKNLCGSLGILNEDELQILKDAGISRYHHNLETSRNFYNKICTTHNYDERIKTVKKAKKMGFSVCCGGIFGMGESDEDILDLANELRMLDVDSIPVNFLNPIKGTPFENYNLLSPEKCLKIIAFFRFYFPDKDILVCAGRIENMRHLHENVFDAGASGIMTGDYLTRKGRMYVEDIQMIKKRGYRVL</sequence>
<evidence type="ECO:0000256" key="5">
    <source>
        <dbReference type="ARBA" id="ARBA00022679"/>
    </source>
</evidence>
<keyword evidence="8 13" id="KW-0479">Metal-binding</keyword>
<evidence type="ECO:0000256" key="11">
    <source>
        <dbReference type="ARBA" id="ARBA00023014"/>
    </source>
</evidence>
<feature type="binding site" evidence="13 14">
    <location>
        <position position="63"/>
    </location>
    <ligand>
        <name>[4Fe-4S] cluster</name>
        <dbReference type="ChEBI" id="CHEBI:49883"/>
        <note>4Fe-4S-S-AdoMet</note>
    </ligand>
</feature>
<comment type="catalytic activity">
    <reaction evidence="12 13">
        <text>(4R,5S)-dethiobiotin + (sulfur carrier)-SH + 2 reduced [2Fe-2S]-[ferredoxin] + 2 S-adenosyl-L-methionine = (sulfur carrier)-H + biotin + 2 5'-deoxyadenosine + 2 L-methionine + 2 oxidized [2Fe-2S]-[ferredoxin]</text>
        <dbReference type="Rhea" id="RHEA:22060"/>
        <dbReference type="Rhea" id="RHEA-COMP:10000"/>
        <dbReference type="Rhea" id="RHEA-COMP:10001"/>
        <dbReference type="Rhea" id="RHEA-COMP:14737"/>
        <dbReference type="Rhea" id="RHEA-COMP:14739"/>
        <dbReference type="ChEBI" id="CHEBI:17319"/>
        <dbReference type="ChEBI" id="CHEBI:29917"/>
        <dbReference type="ChEBI" id="CHEBI:33737"/>
        <dbReference type="ChEBI" id="CHEBI:33738"/>
        <dbReference type="ChEBI" id="CHEBI:57586"/>
        <dbReference type="ChEBI" id="CHEBI:57844"/>
        <dbReference type="ChEBI" id="CHEBI:59789"/>
        <dbReference type="ChEBI" id="CHEBI:64428"/>
        <dbReference type="ChEBI" id="CHEBI:149473"/>
        <dbReference type="EC" id="2.8.1.6"/>
    </reaction>
</comment>
<dbReference type="InterPro" id="IPR007197">
    <property type="entry name" value="rSAM"/>
</dbReference>
<evidence type="ECO:0000256" key="13">
    <source>
        <dbReference type="HAMAP-Rule" id="MF_01694"/>
    </source>
</evidence>
<feature type="binding site" evidence="13 14">
    <location>
        <position position="107"/>
    </location>
    <ligand>
        <name>[2Fe-2S] cluster</name>
        <dbReference type="ChEBI" id="CHEBI:190135"/>
    </ligand>
</feature>
<dbReference type="NCBIfam" id="TIGR00433">
    <property type="entry name" value="bioB"/>
    <property type="match status" value="1"/>
</dbReference>
<evidence type="ECO:0000256" key="1">
    <source>
        <dbReference type="ARBA" id="ARBA00004942"/>
    </source>
</evidence>
<dbReference type="AlphaFoldDB" id="A0A5D0MYS0"/>
<reference evidence="16 17" key="1">
    <citation type="submission" date="2019-08" db="EMBL/GenBank/DDBJ databases">
        <title>Genomic characterization of a novel candidate phylum (ARYD3) from a high temperature, high salinity tertiary oil reservoir in north central Oklahoma, USA.</title>
        <authorList>
            <person name="Youssef N.H."/>
            <person name="Yadav A."/>
            <person name="Elshahed M.S."/>
        </authorList>
    </citation>
    <scope>NUCLEOTIDE SEQUENCE [LARGE SCALE GENOMIC DNA]</scope>
    <source>
        <strain evidence="16">ARYD1</strain>
    </source>
</reference>
<dbReference type="EC" id="2.8.1.6" evidence="3 13"/>
<keyword evidence="5 13" id="KW-0808">Transferase</keyword>
<name>A0A5D0MYS0_FLESI</name>
<proteinExistence type="inferred from homology"/>
<dbReference type="InterPro" id="IPR024177">
    <property type="entry name" value="Biotin_synthase"/>
</dbReference>
<accession>A0A5D0MYS0</accession>
<dbReference type="HAMAP" id="MF_01694">
    <property type="entry name" value="BioB"/>
    <property type="match status" value="1"/>
</dbReference>
<comment type="subunit">
    <text evidence="13">Homodimer.</text>
</comment>
<comment type="function">
    <text evidence="13">Catalyzes the conversion of dethiobiotin (DTB) to biotin by the insertion of a sulfur atom into dethiobiotin via a radical-based mechanism.</text>
</comment>
<evidence type="ECO:0000256" key="6">
    <source>
        <dbReference type="ARBA" id="ARBA00022691"/>
    </source>
</evidence>
<evidence type="ECO:0000313" key="16">
    <source>
        <dbReference type="EMBL" id="TYB37330.1"/>
    </source>
</evidence>
<dbReference type="SFLD" id="SFLDS00029">
    <property type="entry name" value="Radical_SAM"/>
    <property type="match status" value="1"/>
</dbReference>
<feature type="binding site" evidence="13 14">
    <location>
        <position position="70"/>
    </location>
    <ligand>
        <name>[4Fe-4S] cluster</name>
        <dbReference type="ChEBI" id="CHEBI:49883"/>
        <note>4Fe-4S-S-AdoMet</note>
    </ligand>
</feature>
<dbReference type="PANTHER" id="PTHR22976">
    <property type="entry name" value="BIOTIN SYNTHASE"/>
    <property type="match status" value="1"/>
</dbReference>
<feature type="binding site" evidence="13 14">
    <location>
        <position position="137"/>
    </location>
    <ligand>
        <name>[2Fe-2S] cluster</name>
        <dbReference type="ChEBI" id="CHEBI:190135"/>
    </ligand>
</feature>
<feature type="binding site" evidence="13 14">
    <location>
        <position position="67"/>
    </location>
    <ligand>
        <name>[4Fe-4S] cluster</name>
        <dbReference type="ChEBI" id="CHEBI:49883"/>
        <note>4Fe-4S-S-AdoMet</note>
    </ligand>
</feature>
<evidence type="ECO:0000256" key="7">
    <source>
        <dbReference type="ARBA" id="ARBA00022714"/>
    </source>
</evidence>
<evidence type="ECO:0000256" key="2">
    <source>
        <dbReference type="ARBA" id="ARBA00010765"/>
    </source>
</evidence>
<feature type="binding site" evidence="13 14">
    <location>
        <position position="197"/>
    </location>
    <ligand>
        <name>[2Fe-2S] cluster</name>
        <dbReference type="ChEBI" id="CHEBI:190135"/>
    </ligand>
</feature>
<comment type="caution">
    <text evidence="16">The sequence shown here is derived from an EMBL/GenBank/DDBJ whole genome shotgun (WGS) entry which is preliminary data.</text>
</comment>
<dbReference type="GO" id="GO:0051539">
    <property type="term" value="F:4 iron, 4 sulfur cluster binding"/>
    <property type="evidence" value="ECO:0007669"/>
    <property type="project" value="UniProtKB-KW"/>
</dbReference>
<dbReference type="RefSeq" id="WP_303699860.1">
    <property type="nucleotide sequence ID" value="NZ_VSIV01000001.1"/>
</dbReference>
<comment type="pathway">
    <text evidence="1 13">Cofactor biosynthesis; biotin biosynthesis; biotin from 7,8-diaminononanoate: step 2/2.</text>
</comment>
<evidence type="ECO:0000256" key="4">
    <source>
        <dbReference type="ARBA" id="ARBA00022485"/>
    </source>
</evidence>
<evidence type="ECO:0000256" key="12">
    <source>
        <dbReference type="ARBA" id="ARBA00051157"/>
    </source>
</evidence>
<comment type="similarity">
    <text evidence="2 13">Belongs to the radical SAM superfamily. Biotin synthase family.</text>
</comment>
<dbReference type="UniPathway" id="UPA00078">
    <property type="reaction ID" value="UER00162"/>
</dbReference>
<keyword evidence="9 13" id="KW-0093">Biotin biosynthesis</keyword>
<keyword evidence="4 13" id="KW-0004">4Fe-4S</keyword>
<dbReference type="EMBL" id="VSIV01000001">
    <property type="protein sequence ID" value="TYB37330.1"/>
    <property type="molecule type" value="Genomic_DNA"/>
</dbReference>
<organism evidence="16 17">
    <name type="scientific">Flexistipes sinusarabici</name>
    <dbReference type="NCBI Taxonomy" id="2352"/>
    <lineage>
        <taxon>Bacteria</taxon>
        <taxon>Pseudomonadati</taxon>
        <taxon>Deferribacterota</taxon>
        <taxon>Deferribacteres</taxon>
        <taxon>Deferribacterales</taxon>
        <taxon>Flexistipitaceae</taxon>
        <taxon>Flexistipes</taxon>
    </lineage>
</organism>
<evidence type="ECO:0000256" key="8">
    <source>
        <dbReference type="ARBA" id="ARBA00022723"/>
    </source>
</evidence>
<dbReference type="GO" id="GO:0051537">
    <property type="term" value="F:2 iron, 2 sulfur cluster binding"/>
    <property type="evidence" value="ECO:0007669"/>
    <property type="project" value="UniProtKB-KW"/>
</dbReference>
<comment type="caution">
    <text evidence="13">Lacks conserved residue(s) required for the propagation of feature annotation.</text>
</comment>
<dbReference type="SFLD" id="SFLDG01060">
    <property type="entry name" value="BATS_domain_containing"/>
    <property type="match status" value="1"/>
</dbReference>
<dbReference type="SMART" id="SM00876">
    <property type="entry name" value="BATS"/>
    <property type="match status" value="1"/>
</dbReference>
<protein>
    <recommendedName>
        <fullName evidence="3 13">Biotin synthase</fullName>
        <ecNumber evidence="3 13">2.8.1.6</ecNumber>
    </recommendedName>
</protein>
<feature type="domain" description="Radical SAM core" evidence="15">
    <location>
        <begin position="45"/>
        <end position="272"/>
    </location>
</feature>
<dbReference type="Proteomes" id="UP000323337">
    <property type="component" value="Unassembled WGS sequence"/>
</dbReference>
<keyword evidence="10 13" id="KW-0408">Iron</keyword>
<dbReference type="Pfam" id="PF04055">
    <property type="entry name" value="Radical_SAM"/>
    <property type="match status" value="1"/>
</dbReference>
<keyword evidence="7 13" id="KW-0001">2Fe-2S</keyword>
<dbReference type="PIRSF" id="PIRSF001619">
    <property type="entry name" value="Biotin_synth"/>
    <property type="match status" value="1"/>
</dbReference>
<evidence type="ECO:0000313" key="17">
    <source>
        <dbReference type="Proteomes" id="UP000323337"/>
    </source>
</evidence>
<dbReference type="InterPro" id="IPR006638">
    <property type="entry name" value="Elp3/MiaA/NifB-like_rSAM"/>
</dbReference>
<dbReference type="InterPro" id="IPR013785">
    <property type="entry name" value="Aldolase_TIM"/>
</dbReference>
<comment type="cofactor">
    <cofactor evidence="13 14">
        <name>[4Fe-4S] cluster</name>
        <dbReference type="ChEBI" id="CHEBI:49883"/>
    </cofactor>
    <text evidence="13 14">Binds 1 [4Fe-4S] cluster. The cluster is coordinated with 3 cysteines and an exchangeable S-adenosyl-L-methionine.</text>
</comment>
<dbReference type="PANTHER" id="PTHR22976:SF2">
    <property type="entry name" value="BIOTIN SYNTHASE, MITOCHONDRIAL"/>
    <property type="match status" value="1"/>
</dbReference>
<dbReference type="InterPro" id="IPR010722">
    <property type="entry name" value="BATS_dom"/>
</dbReference>
<keyword evidence="11 13" id="KW-0411">Iron-sulfur</keyword>
<dbReference type="GO" id="GO:0005506">
    <property type="term" value="F:iron ion binding"/>
    <property type="evidence" value="ECO:0007669"/>
    <property type="project" value="UniProtKB-UniRule"/>
</dbReference>
<dbReference type="SUPFAM" id="SSF102114">
    <property type="entry name" value="Radical SAM enzymes"/>
    <property type="match status" value="1"/>
</dbReference>
<keyword evidence="6 13" id="KW-0949">S-adenosyl-L-methionine</keyword>
<evidence type="ECO:0000256" key="3">
    <source>
        <dbReference type="ARBA" id="ARBA00012236"/>
    </source>
</evidence>
<evidence type="ECO:0000256" key="10">
    <source>
        <dbReference type="ARBA" id="ARBA00023004"/>
    </source>
</evidence>